<dbReference type="EMBL" id="JAPQKN010000008">
    <property type="protein sequence ID" value="KAJ5151121.1"/>
    <property type="molecule type" value="Genomic_DNA"/>
</dbReference>
<dbReference type="PANTHER" id="PTHR38111:SF2">
    <property type="entry name" value="FINGER DOMAIN PROTEIN, PUTATIVE (AFU_ORTHOLOGUE AFUA_1G01560)-RELATED"/>
    <property type="match status" value="1"/>
</dbReference>
<dbReference type="InterPro" id="IPR036864">
    <property type="entry name" value="Zn2-C6_fun-type_DNA-bd_sf"/>
</dbReference>
<protein>
    <recommendedName>
        <fullName evidence="5">Zn(2)-C6 fungal-type domain-containing protein</fullName>
    </recommendedName>
</protein>
<keyword evidence="4" id="KW-0539">Nucleus</keyword>
<dbReference type="SUPFAM" id="SSF57701">
    <property type="entry name" value="Zn2/Cys6 DNA-binding domain"/>
    <property type="match status" value="1"/>
</dbReference>
<accession>A0A9W9HKD9</accession>
<reference evidence="6" key="2">
    <citation type="journal article" date="2023" name="IMA Fungus">
        <title>Comparative genomic study of the Penicillium genus elucidates a diverse pangenome and 15 lateral gene transfer events.</title>
        <authorList>
            <person name="Petersen C."/>
            <person name="Sorensen T."/>
            <person name="Nielsen M.R."/>
            <person name="Sondergaard T.E."/>
            <person name="Sorensen J.L."/>
            <person name="Fitzpatrick D.A."/>
            <person name="Frisvad J.C."/>
            <person name="Nielsen K.L."/>
        </authorList>
    </citation>
    <scope>NUCLEOTIDE SEQUENCE</scope>
    <source>
        <strain evidence="6">IBT 26290</strain>
    </source>
</reference>
<dbReference type="PROSITE" id="PS50048">
    <property type="entry name" value="ZN2_CY6_FUNGAL_2"/>
    <property type="match status" value="1"/>
</dbReference>
<dbReference type="OrthoDB" id="4491390at2759"/>
<dbReference type="SMART" id="SM00066">
    <property type="entry name" value="GAL4"/>
    <property type="match status" value="1"/>
</dbReference>
<dbReference type="PROSITE" id="PS00463">
    <property type="entry name" value="ZN2_CY6_FUNGAL_1"/>
    <property type="match status" value="1"/>
</dbReference>
<dbReference type="GeneID" id="81431673"/>
<evidence type="ECO:0000313" key="7">
    <source>
        <dbReference type="Proteomes" id="UP001149163"/>
    </source>
</evidence>
<keyword evidence="3" id="KW-0804">Transcription</keyword>
<dbReference type="RefSeq" id="XP_056538454.1">
    <property type="nucleotide sequence ID" value="XM_056692497.1"/>
</dbReference>
<proteinExistence type="predicted"/>
<comment type="caution">
    <text evidence="6">The sequence shown here is derived from an EMBL/GenBank/DDBJ whole genome shotgun (WGS) entry which is preliminary data.</text>
</comment>
<dbReference type="InterPro" id="IPR001138">
    <property type="entry name" value="Zn2Cys6_DnaBD"/>
</dbReference>
<keyword evidence="1" id="KW-0805">Transcription regulation</keyword>
<reference evidence="6" key="1">
    <citation type="submission" date="2022-11" db="EMBL/GenBank/DDBJ databases">
        <authorList>
            <person name="Petersen C."/>
        </authorList>
    </citation>
    <scope>NUCLEOTIDE SEQUENCE</scope>
    <source>
        <strain evidence="6">IBT 26290</strain>
    </source>
</reference>
<keyword evidence="7" id="KW-1185">Reference proteome</keyword>
<dbReference type="Proteomes" id="UP001149163">
    <property type="component" value="Unassembled WGS sequence"/>
</dbReference>
<dbReference type="GO" id="GO:0008270">
    <property type="term" value="F:zinc ion binding"/>
    <property type="evidence" value="ECO:0007669"/>
    <property type="project" value="InterPro"/>
</dbReference>
<dbReference type="AlphaFoldDB" id="A0A9W9HKD9"/>
<evidence type="ECO:0000313" key="6">
    <source>
        <dbReference type="EMBL" id="KAJ5151121.1"/>
    </source>
</evidence>
<gene>
    <name evidence="6" type="ORF">N7482_010373</name>
</gene>
<name>A0A9W9HKD9_9EURO</name>
<dbReference type="GO" id="GO:0000981">
    <property type="term" value="F:DNA-binding transcription factor activity, RNA polymerase II-specific"/>
    <property type="evidence" value="ECO:0007669"/>
    <property type="project" value="InterPro"/>
</dbReference>
<dbReference type="PANTHER" id="PTHR38111">
    <property type="entry name" value="ZN(2)-C6 FUNGAL-TYPE DOMAIN-CONTAINING PROTEIN-RELATED"/>
    <property type="match status" value="1"/>
</dbReference>
<evidence type="ECO:0000256" key="2">
    <source>
        <dbReference type="ARBA" id="ARBA00023125"/>
    </source>
</evidence>
<dbReference type="CDD" id="cd00067">
    <property type="entry name" value="GAL4"/>
    <property type="match status" value="1"/>
</dbReference>
<keyword evidence="2" id="KW-0238">DNA-binding</keyword>
<evidence type="ECO:0000256" key="1">
    <source>
        <dbReference type="ARBA" id="ARBA00023015"/>
    </source>
</evidence>
<feature type="domain" description="Zn(2)-C6 fungal-type" evidence="5">
    <location>
        <begin position="10"/>
        <end position="38"/>
    </location>
</feature>
<evidence type="ECO:0000259" key="5">
    <source>
        <dbReference type="PROSITE" id="PS50048"/>
    </source>
</evidence>
<organism evidence="6 7">
    <name type="scientific">Penicillium canariense</name>
    <dbReference type="NCBI Taxonomy" id="189055"/>
    <lineage>
        <taxon>Eukaryota</taxon>
        <taxon>Fungi</taxon>
        <taxon>Dikarya</taxon>
        <taxon>Ascomycota</taxon>
        <taxon>Pezizomycotina</taxon>
        <taxon>Eurotiomycetes</taxon>
        <taxon>Eurotiomycetidae</taxon>
        <taxon>Eurotiales</taxon>
        <taxon>Aspergillaceae</taxon>
        <taxon>Penicillium</taxon>
    </lineage>
</organism>
<dbReference type="Pfam" id="PF00172">
    <property type="entry name" value="Zn_clus"/>
    <property type="match status" value="1"/>
</dbReference>
<dbReference type="GO" id="GO:0003677">
    <property type="term" value="F:DNA binding"/>
    <property type="evidence" value="ECO:0007669"/>
    <property type="project" value="UniProtKB-KW"/>
</dbReference>
<dbReference type="Gene3D" id="4.10.240.10">
    <property type="entry name" value="Zn(2)-C6 fungal-type DNA-binding domain"/>
    <property type="match status" value="1"/>
</dbReference>
<evidence type="ECO:0000256" key="3">
    <source>
        <dbReference type="ARBA" id="ARBA00023163"/>
    </source>
</evidence>
<sequence length="472" mass="54346">MPKAAWRSNTCITCRKRKVRCDQKRPGCDRCYSFGVACGGYGTSNQLSHPSTQRGSNQEAERKLDRVVAITVKCNGKQYCLQLLAKFMSLYMPSDSIQARETQRTVCLWYKYFPDSLGRSIVYDEALMALSFLYIGQTDKNVEFIIKSQWLYSSVSEKIANVTVAKGLSLDDLIGIEMTMTLYELYNPSWIHGWTHHVLLGCELLKRRGPPHPGEPFDRNLYRRVRNFTLYHTLCGRHFTFLAQPRWLAVSQMDDSYDTLLDILLQIPSLFETMESYSSTFGRSQIPEIFLRRSLEEFSRLEMELLVWFWDLQCNETEMLFYLDQSRPEHALSVPPDTSLIARFARQQHYELLVLFWLGAVSLYMFGGEIAWPECIERSNEHQHTVSLEDLPHPNPDSGLVECWINKGGIRTSAESVYLATHFANRICQSIAFCMEPDFTVPGIQLNMPPTWAALQLFRDSAPERLNGVGRS</sequence>
<dbReference type="InterPro" id="IPR053178">
    <property type="entry name" value="Osmoadaptation_assoc"/>
</dbReference>
<evidence type="ECO:0000256" key="4">
    <source>
        <dbReference type="ARBA" id="ARBA00023242"/>
    </source>
</evidence>